<keyword evidence="5" id="KW-0560">Oxidoreductase</keyword>
<feature type="region of interest" description="Disordered" evidence="6">
    <location>
        <begin position="279"/>
        <end position="347"/>
    </location>
</feature>
<evidence type="ECO:0000256" key="4">
    <source>
        <dbReference type="ARBA" id="ARBA00022827"/>
    </source>
</evidence>
<dbReference type="AlphaFoldDB" id="A0A1W2ALX1"/>
<evidence type="ECO:0000259" key="7">
    <source>
        <dbReference type="Pfam" id="PF00890"/>
    </source>
</evidence>
<dbReference type="InterPro" id="IPR036188">
    <property type="entry name" value="FAD/NAD-bd_sf"/>
</dbReference>
<feature type="domain" description="FAD-dependent oxidoreductase 2 FAD-binding" evidence="7">
    <location>
        <begin position="51"/>
        <end position="82"/>
    </location>
</feature>
<protein>
    <submittedName>
        <fullName evidence="8">FAD binding domain-containing protein</fullName>
    </submittedName>
</protein>
<dbReference type="EMBL" id="FWXN01000006">
    <property type="protein sequence ID" value="SMC61686.1"/>
    <property type="molecule type" value="Genomic_DNA"/>
</dbReference>
<dbReference type="Proteomes" id="UP000192634">
    <property type="component" value="Unassembled WGS sequence"/>
</dbReference>
<comment type="cofactor">
    <cofactor evidence="1">
        <name>FAD</name>
        <dbReference type="ChEBI" id="CHEBI:57692"/>
    </cofactor>
</comment>
<dbReference type="Pfam" id="PF00890">
    <property type="entry name" value="FAD_binding_2"/>
    <property type="match status" value="1"/>
</dbReference>
<evidence type="ECO:0000313" key="8">
    <source>
        <dbReference type="EMBL" id="SMC61686.1"/>
    </source>
</evidence>
<evidence type="ECO:0000256" key="5">
    <source>
        <dbReference type="ARBA" id="ARBA00023002"/>
    </source>
</evidence>
<comment type="similarity">
    <text evidence="2">Belongs to the GMC oxidoreductase family.</text>
</comment>
<dbReference type="Gene3D" id="3.50.50.60">
    <property type="entry name" value="FAD/NAD(P)-binding domain"/>
    <property type="match status" value="1"/>
</dbReference>
<keyword evidence="3" id="KW-0285">Flavoprotein</keyword>
<feature type="compositionally biased region" description="Basic residues" evidence="6">
    <location>
        <begin position="287"/>
        <end position="305"/>
    </location>
</feature>
<reference evidence="8 9" key="1">
    <citation type="submission" date="2017-04" db="EMBL/GenBank/DDBJ databases">
        <authorList>
            <person name="Afonso C.L."/>
            <person name="Miller P.J."/>
            <person name="Scott M.A."/>
            <person name="Spackman E."/>
            <person name="Goraichik I."/>
            <person name="Dimitrov K.M."/>
            <person name="Suarez D.L."/>
            <person name="Swayne D.E."/>
        </authorList>
    </citation>
    <scope>NUCLEOTIDE SEQUENCE [LARGE SCALE GENOMIC DNA]</scope>
    <source>
        <strain evidence="8 9">CGMCC 1.12511</strain>
    </source>
</reference>
<dbReference type="SUPFAM" id="SSF51905">
    <property type="entry name" value="FAD/NAD(P)-binding domain"/>
    <property type="match status" value="1"/>
</dbReference>
<evidence type="ECO:0000256" key="6">
    <source>
        <dbReference type="SAM" id="MobiDB-lite"/>
    </source>
</evidence>
<evidence type="ECO:0000256" key="3">
    <source>
        <dbReference type="ARBA" id="ARBA00022630"/>
    </source>
</evidence>
<gene>
    <name evidence="8" type="ORF">SAMN06296429_10634</name>
</gene>
<evidence type="ECO:0000256" key="2">
    <source>
        <dbReference type="ARBA" id="ARBA00010790"/>
    </source>
</evidence>
<sequence>MSAQSTRRAVIAGAGAASALTALPTATADAKHRLAVPEIFRAPKKVASHIDVIVIGTGFGGSVAALRLGRAGATVAMLERGSRWPRDPWRRIHPGDMVLDGRGIWHKRSFTNLVGIPQPVDRFGGVLDDTTYEHLRVWRGAAVGGGSIVFTGVLLEPPKEYFEHLFGDTVSQNEMHRTWYPRARRMLRASPMPRDIYGSAPFGHSRRWDANVRAAGYTPEPLDGIWDWDVVRAELQGRSRRSATIGESNYGNANGAKWDLTLNSLPQAEATGRVTVHHWHVVDPHRPGRPRPLLRRPARRRPHGRGPRDPDGHLRPPGPRRRQHRHLRAARPCPGRGHPQTPGRLRR</sequence>
<dbReference type="PANTHER" id="PTHR47470">
    <property type="entry name" value="CHOLESTEROL OXIDASE"/>
    <property type="match status" value="1"/>
</dbReference>
<organism evidence="8 9">
    <name type="scientific">Janibacter indicus</name>
    <dbReference type="NCBI Taxonomy" id="857417"/>
    <lineage>
        <taxon>Bacteria</taxon>
        <taxon>Bacillati</taxon>
        <taxon>Actinomycetota</taxon>
        <taxon>Actinomycetes</taxon>
        <taxon>Micrococcales</taxon>
        <taxon>Intrasporangiaceae</taxon>
        <taxon>Janibacter</taxon>
    </lineage>
</organism>
<dbReference type="GO" id="GO:0016491">
    <property type="term" value="F:oxidoreductase activity"/>
    <property type="evidence" value="ECO:0007669"/>
    <property type="project" value="UniProtKB-KW"/>
</dbReference>
<evidence type="ECO:0000313" key="9">
    <source>
        <dbReference type="Proteomes" id="UP000192634"/>
    </source>
</evidence>
<dbReference type="InterPro" id="IPR006311">
    <property type="entry name" value="TAT_signal"/>
</dbReference>
<dbReference type="InterPro" id="IPR052542">
    <property type="entry name" value="Cholesterol_Oxidase"/>
</dbReference>
<dbReference type="PROSITE" id="PS51318">
    <property type="entry name" value="TAT"/>
    <property type="match status" value="1"/>
</dbReference>
<dbReference type="RefSeq" id="WP_200811191.1">
    <property type="nucleotide sequence ID" value="NZ_FWXN01000006.1"/>
</dbReference>
<dbReference type="InterPro" id="IPR003953">
    <property type="entry name" value="FAD-dep_OxRdtase_2_FAD-bd"/>
</dbReference>
<dbReference type="PANTHER" id="PTHR47470:SF1">
    <property type="entry name" value="FAD-DEPENDENT OXIDOREDUCTASE 2 FAD BINDING DOMAIN-CONTAINING PROTEIN"/>
    <property type="match status" value="1"/>
</dbReference>
<feature type="compositionally biased region" description="Basic residues" evidence="6">
    <location>
        <begin position="318"/>
        <end position="329"/>
    </location>
</feature>
<evidence type="ECO:0000256" key="1">
    <source>
        <dbReference type="ARBA" id="ARBA00001974"/>
    </source>
</evidence>
<proteinExistence type="inferred from homology"/>
<name>A0A1W2ALX1_9MICO</name>
<accession>A0A1W2ALX1</accession>
<keyword evidence="4" id="KW-0274">FAD</keyword>